<protein>
    <submittedName>
        <fullName evidence="3">Endonuclease/exonuclease/phosphatase family protein</fullName>
    </submittedName>
</protein>
<feature type="domain" description="Endonuclease/exonuclease/phosphatase" evidence="2">
    <location>
        <begin position="59"/>
        <end position="290"/>
    </location>
</feature>
<dbReference type="Proteomes" id="UP001079657">
    <property type="component" value="Unassembled WGS sequence"/>
</dbReference>
<keyword evidence="1" id="KW-1133">Transmembrane helix</keyword>
<keyword evidence="3" id="KW-0378">Hydrolase</keyword>
<dbReference type="Gene3D" id="3.60.10.10">
    <property type="entry name" value="Endonuclease/exonuclease/phosphatase"/>
    <property type="match status" value="1"/>
</dbReference>
<dbReference type="PANTHER" id="PTHR14859:SF1">
    <property type="entry name" value="PGAP2-INTERACTING PROTEIN"/>
    <property type="match status" value="1"/>
</dbReference>
<dbReference type="GO" id="GO:0004519">
    <property type="term" value="F:endonuclease activity"/>
    <property type="evidence" value="ECO:0007669"/>
    <property type="project" value="UniProtKB-KW"/>
</dbReference>
<accession>A0ABT4CPP9</accession>
<comment type="caution">
    <text evidence="3">The sequence shown here is derived from an EMBL/GenBank/DDBJ whole genome shotgun (WGS) entry which is preliminary data.</text>
</comment>
<keyword evidence="1" id="KW-0472">Membrane</keyword>
<dbReference type="InterPro" id="IPR036691">
    <property type="entry name" value="Endo/exonu/phosph_ase_sf"/>
</dbReference>
<evidence type="ECO:0000313" key="4">
    <source>
        <dbReference type="Proteomes" id="UP001079657"/>
    </source>
</evidence>
<evidence type="ECO:0000259" key="2">
    <source>
        <dbReference type="Pfam" id="PF03372"/>
    </source>
</evidence>
<gene>
    <name evidence="3" type="ORF">OXH55_10330</name>
</gene>
<organism evidence="3 4">
    <name type="scientific">Clostridium ganghwense</name>
    <dbReference type="NCBI Taxonomy" id="312089"/>
    <lineage>
        <taxon>Bacteria</taxon>
        <taxon>Bacillati</taxon>
        <taxon>Bacillota</taxon>
        <taxon>Clostridia</taxon>
        <taxon>Eubacteriales</taxon>
        <taxon>Clostridiaceae</taxon>
        <taxon>Clostridium</taxon>
    </lineage>
</organism>
<reference evidence="3" key="1">
    <citation type="submission" date="2022-12" db="EMBL/GenBank/DDBJ databases">
        <authorList>
            <person name="Wang J."/>
        </authorList>
    </citation>
    <scope>NUCLEOTIDE SEQUENCE</scope>
    <source>
        <strain evidence="3">HY-42-06</strain>
    </source>
</reference>
<keyword evidence="3" id="KW-0540">Nuclease</keyword>
<dbReference type="InterPro" id="IPR051916">
    <property type="entry name" value="GPI-anchor_lipid_remodeler"/>
</dbReference>
<keyword evidence="3" id="KW-0255">Endonuclease</keyword>
<keyword evidence="4" id="KW-1185">Reference proteome</keyword>
<dbReference type="EMBL" id="JAPQES010000003">
    <property type="protein sequence ID" value="MCY6371029.1"/>
    <property type="molecule type" value="Genomic_DNA"/>
</dbReference>
<dbReference type="SUPFAM" id="SSF56219">
    <property type="entry name" value="DNase I-like"/>
    <property type="match status" value="1"/>
</dbReference>
<sequence>MIRKTLKFILWIIVIFVIILASYLIFMTVTDYKPKDVISLKIENNKQDVIKKNIPLRILTFNIGFCGLDKDQDFFMDGGTGSRSQSKEKTLENLNEITEFLKKEKSSIIFLQEIDVNCTRSFYINEYKYVKDNLKDYSSTFALNYKVPWVPVPIFKPHGKVEAGLATFSQYNIEKSDRYQYPGNEKWPRQLALLDRCFIESRLKVEGGKELILINSHLSAYDKGGTIRKQQLQFLKDYIEKEYKQGNYIIVGGDWNHVIPGTDPNIFKSEQEWPEWLKKIPKDFESEDFKWAVDTLVPSNRSIDIPYKKGINYLSIIDGFLVSSNIEIKNVKGYSLEFKNSDHNPVEVEFELK</sequence>
<name>A0ABT4CPP9_9CLOT</name>
<dbReference type="PANTHER" id="PTHR14859">
    <property type="entry name" value="CALCOFLUOR WHITE HYPERSENSITIVE PROTEIN PRECURSOR"/>
    <property type="match status" value="1"/>
</dbReference>
<dbReference type="Pfam" id="PF03372">
    <property type="entry name" value="Exo_endo_phos"/>
    <property type="match status" value="1"/>
</dbReference>
<keyword evidence="1" id="KW-0812">Transmembrane</keyword>
<evidence type="ECO:0000256" key="1">
    <source>
        <dbReference type="SAM" id="Phobius"/>
    </source>
</evidence>
<proteinExistence type="predicted"/>
<dbReference type="InterPro" id="IPR005135">
    <property type="entry name" value="Endo/exonuclease/phosphatase"/>
</dbReference>
<evidence type="ECO:0000313" key="3">
    <source>
        <dbReference type="EMBL" id="MCY6371029.1"/>
    </source>
</evidence>
<feature type="transmembrane region" description="Helical" evidence="1">
    <location>
        <begin position="9"/>
        <end position="29"/>
    </location>
</feature>